<evidence type="ECO:0000313" key="3">
    <source>
        <dbReference type="Proteomes" id="UP001232973"/>
    </source>
</evidence>
<comment type="caution">
    <text evidence="2">The sequence shown here is derived from an EMBL/GenBank/DDBJ whole genome shotgun (WGS) entry which is preliminary data.</text>
</comment>
<reference evidence="2 3" key="1">
    <citation type="submission" date="2023-07" db="EMBL/GenBank/DDBJ databases">
        <title>Genomic Encyclopedia of Type Strains, Phase IV (KMG-IV): sequencing the most valuable type-strain genomes for metagenomic binning, comparative biology and taxonomic classification.</title>
        <authorList>
            <person name="Goeker M."/>
        </authorList>
    </citation>
    <scope>NUCLEOTIDE SEQUENCE [LARGE SCALE GENOMIC DNA]</scope>
    <source>
        <strain evidence="2 3">DSM 4006</strain>
    </source>
</reference>
<name>A0ABT9XIS2_9BACL</name>
<feature type="chain" id="PRO_5047218113" evidence="1">
    <location>
        <begin position="25"/>
        <end position="182"/>
    </location>
</feature>
<dbReference type="RefSeq" id="WP_274457332.1">
    <property type="nucleotide sequence ID" value="NZ_CP067097.1"/>
</dbReference>
<keyword evidence="1" id="KW-0732">Signal</keyword>
<dbReference type="Proteomes" id="UP001232973">
    <property type="component" value="Unassembled WGS sequence"/>
</dbReference>
<evidence type="ECO:0000313" key="2">
    <source>
        <dbReference type="EMBL" id="MDQ0190214.1"/>
    </source>
</evidence>
<organism evidence="2 3">
    <name type="scientific">Alicyclobacillus cycloheptanicus</name>
    <dbReference type="NCBI Taxonomy" id="1457"/>
    <lineage>
        <taxon>Bacteria</taxon>
        <taxon>Bacillati</taxon>
        <taxon>Bacillota</taxon>
        <taxon>Bacilli</taxon>
        <taxon>Bacillales</taxon>
        <taxon>Alicyclobacillaceae</taxon>
        <taxon>Alicyclobacillus</taxon>
    </lineage>
</organism>
<proteinExistence type="predicted"/>
<feature type="signal peptide" evidence="1">
    <location>
        <begin position="1"/>
        <end position="24"/>
    </location>
</feature>
<dbReference type="EMBL" id="JAUSTP010000015">
    <property type="protein sequence ID" value="MDQ0190214.1"/>
    <property type="molecule type" value="Genomic_DNA"/>
</dbReference>
<protein>
    <submittedName>
        <fullName evidence="2">Uncharacterized protein</fullName>
    </submittedName>
</protein>
<keyword evidence="3" id="KW-1185">Reference proteome</keyword>
<sequence>MKSRIKTAISIACGLSVLSISAFAYSGWHHTGTVKAATTGLEIAQLKSVYGLNFIPDNAQATNSGYITADQAVSNVQKLFNTPITTDTMFGSVSTNPNGDGVVAPSSTTAGKLNHGVLSDYPVWVVRISNISTTPAGPNISPDASQSQKDNFESFENSTQNEMYAFVDAKTGEVLFMSTLNG</sequence>
<accession>A0ABT9XIS2</accession>
<evidence type="ECO:0000256" key="1">
    <source>
        <dbReference type="SAM" id="SignalP"/>
    </source>
</evidence>
<gene>
    <name evidence="2" type="ORF">J2S03_002077</name>
</gene>